<dbReference type="PANTHER" id="PTHR30075:SF2">
    <property type="entry name" value="GLYCINE--TRNA LIGASE, CHLOROPLASTIC_MITOCHONDRIAL 2"/>
    <property type="match status" value="1"/>
</dbReference>
<evidence type="ECO:0000313" key="12">
    <source>
        <dbReference type="Proteomes" id="UP001501521"/>
    </source>
</evidence>
<keyword evidence="3 9" id="KW-0547">Nucleotide-binding</keyword>
<evidence type="ECO:0000256" key="6">
    <source>
        <dbReference type="ARBA" id="ARBA00023146"/>
    </source>
</evidence>
<evidence type="ECO:0000256" key="10">
    <source>
        <dbReference type="SAM" id="MobiDB-lite"/>
    </source>
</evidence>
<evidence type="ECO:0000256" key="4">
    <source>
        <dbReference type="ARBA" id="ARBA00022840"/>
    </source>
</evidence>
<dbReference type="HAMAP" id="MF_00254">
    <property type="entry name" value="Gly_tRNA_synth_alpha"/>
    <property type="match status" value="1"/>
</dbReference>
<gene>
    <name evidence="9" type="primary">glyS</name>
    <name evidence="8" type="synonym">glyQ</name>
    <name evidence="11" type="ORF">GCM10025789_30260</name>
</gene>
<name>A0ABP9FQE0_9ACTN</name>
<evidence type="ECO:0000256" key="8">
    <source>
        <dbReference type="HAMAP-Rule" id="MF_00254"/>
    </source>
</evidence>
<dbReference type="InterPro" id="IPR006194">
    <property type="entry name" value="Gly-tRNA-synth_heterodimer"/>
</dbReference>
<evidence type="ECO:0000256" key="9">
    <source>
        <dbReference type="HAMAP-Rule" id="MF_00255"/>
    </source>
</evidence>
<feature type="region of interest" description="Disordered" evidence="10">
    <location>
        <begin position="299"/>
        <end position="334"/>
    </location>
</feature>
<keyword evidence="12" id="KW-1185">Reference proteome</keyword>
<protein>
    <recommendedName>
        <fullName evidence="8 9">Multifunctional fusion protein</fullName>
    </recommendedName>
    <domain>
        <recommendedName>
            <fullName evidence="9">Glycine--tRNA ligase beta subunit</fullName>
            <ecNumber evidence="9">6.1.1.14</ecNumber>
        </recommendedName>
        <alternativeName>
            <fullName evidence="9">Glycyl-tRNA synthetase beta subunit</fullName>
            <shortName evidence="9">GlyRS</shortName>
        </alternativeName>
    </domain>
    <domain>
        <recommendedName>
            <fullName evidence="8">Glycine--tRNA ligase alpha subunit</fullName>
        </recommendedName>
        <alternativeName>
            <fullName evidence="8">Glycyl-tRNA synthetase alpha subunit</fullName>
        </alternativeName>
    </domain>
</protein>
<comment type="subunit">
    <text evidence="9">Tetramer of two alpha and two beta subunits.</text>
</comment>
<dbReference type="NCBIfam" id="NF011499">
    <property type="entry name" value="PRK14908.1"/>
    <property type="match status" value="1"/>
</dbReference>
<dbReference type="NCBIfam" id="NF006827">
    <property type="entry name" value="PRK09348.1"/>
    <property type="match status" value="1"/>
</dbReference>
<keyword evidence="2 9" id="KW-0436">Ligase</keyword>
<dbReference type="HAMAP" id="MF_00255">
    <property type="entry name" value="Gly_tRNA_synth_beta"/>
    <property type="match status" value="1"/>
</dbReference>
<dbReference type="InterPro" id="IPR015944">
    <property type="entry name" value="Gly-tRNA-synth_bsu"/>
</dbReference>
<feature type="compositionally biased region" description="Basic and acidic residues" evidence="10">
    <location>
        <begin position="318"/>
        <end position="332"/>
    </location>
</feature>
<dbReference type="InterPro" id="IPR002310">
    <property type="entry name" value="Gly-tRNA_ligase_asu"/>
</dbReference>
<dbReference type="EMBL" id="BAABLV010000046">
    <property type="protein sequence ID" value="GAA4908610.1"/>
    <property type="molecule type" value="Genomic_DNA"/>
</dbReference>
<evidence type="ECO:0000256" key="5">
    <source>
        <dbReference type="ARBA" id="ARBA00022917"/>
    </source>
</evidence>
<sequence length="1038" mass="111868">MLTMQDALRRLSDYWTSKGCLTWQPFNTEVGAGTMNPATVLRVLGPEPWDVAYVEPSVRPDDSRYGENPNRLQMHTQFQVILKPEPGNPQELYLGSLEALGIDLSAHDVRFVEDNWQQPAIGAWGLGWEVWLDGMEITQFTYFQQVGGQNLDPIPAELTYGVERILMAQQGVTHFKDIVYSIASDGRPVTYGEAFGQQEYEMSRYYLDDADVDANRRLYETYVAEATRMVEERLPVPAHAYILKSSHAFNVMDARGAISTTERAKAFATMRRLMRDTAALWIERREELGFPLLREAEDPARSLSVAGEDPARSLSVAGEERASDDEGPRNLPDEPQTLAFEIGVEELPPHVVPQTIDAVRAALTEKLGATRLTYGDITVDGTPRRIVAVVDGVAAREPDAEQLRKGPKWSAAFDADGNPTKALEGFMRGQGVTADQVVKAEIGGNEHAAVSVQVEGRHVIDVAAEAIASIVGGLRAEKNMRWNDANLSFSRAIRWLVALWGETVVPVSVSGLSAGRTTYLQRPVAGQEDGTRADGALVGHVDVASAAELLPTIAKGAIELSTAARRAAVVEQAESLAAGVGGTIDVDGEAAVIDEITNLVEDPRGVLGSFDERYLELPEQILTTVMRKHQRYLPVQVDGRLAPYFVTMANGLCDDAVVRAGNESVIRARYEDALFFWNADLAAEDVAGFVPGLDQLTFEDRLGSVGMRARRIADVAGKLADRLGIDGADRETLTRAGQLAKFDLATQMVVEMSSLAGFIAREYAVRKGETQAVADALYEMEQPHTSADAVPASVPGALLALGDRFDLLAAMFALGAKPTGSSDPFGLRRAALGVVRILRESAGTPLERLTVRAGLEDAVARLAEQGVDVAEDAVESALEFAIGRFAQLLRDEGTSADLVAAVLPAADAPGRAARLLAELDAAKEEQQLRDLVATNVRIARILPDGVAADYDAARLTEPAEVALREAVEAVPAGTADQPIGEVLSRTAPVVAAAARFFDDILVNAEDADVRAARQGLLGSVLALSPLGIDWKALDTAIG</sequence>
<accession>A0ABP9FQE0</accession>
<dbReference type="PRINTS" id="PR01044">
    <property type="entry name" value="TRNASYNTHGA"/>
</dbReference>
<dbReference type="SUPFAM" id="SSF109604">
    <property type="entry name" value="HD-domain/PDEase-like"/>
    <property type="match status" value="1"/>
</dbReference>
<keyword evidence="9" id="KW-0963">Cytoplasm</keyword>
<dbReference type="PROSITE" id="PS50861">
    <property type="entry name" value="AA_TRNA_LIGASE_II_GLYAB"/>
    <property type="match status" value="2"/>
</dbReference>
<dbReference type="Proteomes" id="UP001501521">
    <property type="component" value="Unassembled WGS sequence"/>
</dbReference>
<evidence type="ECO:0000313" key="11">
    <source>
        <dbReference type="EMBL" id="GAA4908610.1"/>
    </source>
</evidence>
<dbReference type="InterPro" id="IPR045864">
    <property type="entry name" value="aa-tRNA-synth_II/BPL/LPL"/>
</dbReference>
<dbReference type="EC" id="6.1.1.14" evidence="9"/>
<reference evidence="12" key="1">
    <citation type="journal article" date="2019" name="Int. J. Syst. Evol. Microbiol.">
        <title>The Global Catalogue of Microorganisms (GCM) 10K type strain sequencing project: providing services to taxonomists for standard genome sequencing and annotation.</title>
        <authorList>
            <consortium name="The Broad Institute Genomics Platform"/>
            <consortium name="The Broad Institute Genome Sequencing Center for Infectious Disease"/>
            <person name="Wu L."/>
            <person name="Ma J."/>
        </authorList>
    </citation>
    <scope>NUCLEOTIDE SEQUENCE [LARGE SCALE GENOMIC DNA]</scope>
    <source>
        <strain evidence="12">JCM 19125</strain>
    </source>
</reference>
<dbReference type="Pfam" id="PF02091">
    <property type="entry name" value="tRNA-synt_2e"/>
    <property type="match status" value="1"/>
</dbReference>
<dbReference type="PANTHER" id="PTHR30075">
    <property type="entry name" value="GLYCYL-TRNA SYNTHETASE"/>
    <property type="match status" value="1"/>
</dbReference>
<keyword evidence="6 9" id="KW-0030">Aminoacyl-tRNA synthetase</keyword>
<proteinExistence type="inferred from homology"/>
<evidence type="ECO:0000256" key="3">
    <source>
        <dbReference type="ARBA" id="ARBA00022741"/>
    </source>
</evidence>
<keyword evidence="4 9" id="KW-0067">ATP-binding</keyword>
<evidence type="ECO:0000256" key="7">
    <source>
        <dbReference type="ARBA" id="ARBA00047937"/>
    </source>
</evidence>
<dbReference type="Gene3D" id="1.20.58.180">
    <property type="entry name" value="Class II aaRS and biotin synthetases, domain 2"/>
    <property type="match status" value="1"/>
</dbReference>
<organism evidence="11 12">
    <name type="scientific">Tessaracoccus lubricantis</name>
    <dbReference type="NCBI Taxonomy" id="545543"/>
    <lineage>
        <taxon>Bacteria</taxon>
        <taxon>Bacillati</taxon>
        <taxon>Actinomycetota</taxon>
        <taxon>Actinomycetes</taxon>
        <taxon>Propionibacteriales</taxon>
        <taxon>Propionibacteriaceae</taxon>
        <taxon>Tessaracoccus</taxon>
    </lineage>
</organism>
<comment type="caution">
    <text evidence="11">The sequence shown here is derived from an EMBL/GenBank/DDBJ whole genome shotgun (WGS) entry which is preliminary data.</text>
</comment>
<dbReference type="NCBIfam" id="TIGR00388">
    <property type="entry name" value="glyQ"/>
    <property type="match status" value="1"/>
</dbReference>
<comment type="subcellular location">
    <subcellularLocation>
        <location evidence="9">Cytoplasm</location>
    </subcellularLocation>
</comment>
<dbReference type="GO" id="GO:0016874">
    <property type="term" value="F:ligase activity"/>
    <property type="evidence" value="ECO:0007669"/>
    <property type="project" value="UniProtKB-KW"/>
</dbReference>
<dbReference type="Gene3D" id="3.30.930.10">
    <property type="entry name" value="Bira Bifunctional Protein, Domain 2"/>
    <property type="match status" value="1"/>
</dbReference>
<evidence type="ECO:0000256" key="1">
    <source>
        <dbReference type="ARBA" id="ARBA00008226"/>
    </source>
</evidence>
<dbReference type="SUPFAM" id="SSF55681">
    <property type="entry name" value="Class II aaRS and biotin synthetases"/>
    <property type="match status" value="1"/>
</dbReference>
<comment type="similarity">
    <text evidence="1 9">Belongs to the class-II aminoacyl-tRNA synthetase family.</text>
</comment>
<evidence type="ECO:0000256" key="2">
    <source>
        <dbReference type="ARBA" id="ARBA00022598"/>
    </source>
</evidence>
<keyword evidence="5 9" id="KW-0648">Protein biosynthesis</keyword>
<dbReference type="Pfam" id="PF02092">
    <property type="entry name" value="tRNA_synt_2f"/>
    <property type="match status" value="1"/>
</dbReference>
<dbReference type="NCBIfam" id="TIGR00211">
    <property type="entry name" value="glyS"/>
    <property type="match status" value="1"/>
</dbReference>
<comment type="catalytic activity">
    <reaction evidence="7 9">
        <text>tRNA(Gly) + glycine + ATP = glycyl-tRNA(Gly) + AMP + diphosphate</text>
        <dbReference type="Rhea" id="RHEA:16013"/>
        <dbReference type="Rhea" id="RHEA-COMP:9664"/>
        <dbReference type="Rhea" id="RHEA-COMP:9683"/>
        <dbReference type="ChEBI" id="CHEBI:30616"/>
        <dbReference type="ChEBI" id="CHEBI:33019"/>
        <dbReference type="ChEBI" id="CHEBI:57305"/>
        <dbReference type="ChEBI" id="CHEBI:78442"/>
        <dbReference type="ChEBI" id="CHEBI:78522"/>
        <dbReference type="ChEBI" id="CHEBI:456215"/>
        <dbReference type="EC" id="6.1.1.14"/>
    </reaction>
</comment>